<dbReference type="InterPro" id="IPR040726">
    <property type="entry name" value="HalOD2"/>
</dbReference>
<feature type="compositionally biased region" description="Low complexity" evidence="1">
    <location>
        <begin position="148"/>
        <end position="178"/>
    </location>
</feature>
<evidence type="ECO:0000313" key="4">
    <source>
        <dbReference type="Proteomes" id="UP000199215"/>
    </source>
</evidence>
<dbReference type="EMBL" id="FNWU01000001">
    <property type="protein sequence ID" value="SEH43942.1"/>
    <property type="molecule type" value="Genomic_DNA"/>
</dbReference>
<proteinExistence type="predicted"/>
<reference evidence="3 4" key="1">
    <citation type="submission" date="2016-10" db="EMBL/GenBank/DDBJ databases">
        <authorList>
            <person name="de Groot N.N."/>
        </authorList>
    </citation>
    <scope>NUCLEOTIDE SEQUENCE [LARGE SCALE GENOMIC DNA]</scope>
    <source>
        <strain evidence="3 4">IBRC-M10418</strain>
    </source>
</reference>
<evidence type="ECO:0000313" key="3">
    <source>
        <dbReference type="EMBL" id="SEH43942.1"/>
    </source>
</evidence>
<accession>A0A1H6ICL2</accession>
<name>A0A1H6ICL2_9EURY</name>
<evidence type="ECO:0000259" key="2">
    <source>
        <dbReference type="Pfam" id="PF18547"/>
    </source>
</evidence>
<dbReference type="RefSeq" id="WP_092815346.1">
    <property type="nucleotide sequence ID" value="NZ_FNWU01000001.1"/>
</dbReference>
<sequence length="327" mass="36125">MADLDLVDDYSVLVLEESYTLRGLFESWLEGIEVRTIADPEDVVTAFDATVTVACLSVTALDGRGEEVRTQLLTRNPYCQLVGVVSRSMSPADHEADYDECLQRPVMKTELQEAVDRRLAYGMYSSVLRKFYDLNAAFVWRRRDVPDESTGADGDSGSGTAARSADGNAGDDGTATGAVEQPGWLYRSDARDGADSDPLDEGRLEDVDLEEPIGDLDPNEIVERYRRVCRQLDVLQERLSGAAIAEISRSIRRHKDYLTTPSADVDRGPPAKHHPRRCPACKLPWGVDHGNELGNGFIRIAAGVRRCTRCREIVHGLGESGRRITGR</sequence>
<evidence type="ECO:0000256" key="1">
    <source>
        <dbReference type="SAM" id="MobiDB-lite"/>
    </source>
</evidence>
<protein>
    <recommendedName>
        <fullName evidence="2">Halobacterial output domain-containing protein</fullName>
    </recommendedName>
</protein>
<feature type="domain" description="Halobacterial output" evidence="2">
    <location>
        <begin position="274"/>
        <end position="324"/>
    </location>
</feature>
<dbReference type="AlphaFoldDB" id="A0A1H6ICL2"/>
<organism evidence="3 4">
    <name type="scientific">Halopenitus malekzadehii</name>
    <dbReference type="NCBI Taxonomy" id="1267564"/>
    <lineage>
        <taxon>Archaea</taxon>
        <taxon>Methanobacteriati</taxon>
        <taxon>Methanobacteriota</taxon>
        <taxon>Stenosarchaea group</taxon>
        <taxon>Halobacteria</taxon>
        <taxon>Halobacteriales</taxon>
        <taxon>Haloferacaceae</taxon>
        <taxon>Halopenitus</taxon>
    </lineage>
</organism>
<dbReference type="STRING" id="1267564.SAMN05192561_1011098"/>
<gene>
    <name evidence="3" type="ORF">SAMN05192561_1011098</name>
</gene>
<feature type="compositionally biased region" description="Basic and acidic residues" evidence="1">
    <location>
        <begin position="188"/>
        <end position="206"/>
    </location>
</feature>
<feature type="region of interest" description="Disordered" evidence="1">
    <location>
        <begin position="147"/>
        <end position="207"/>
    </location>
</feature>
<dbReference type="OrthoDB" id="341964at2157"/>
<keyword evidence="4" id="KW-1185">Reference proteome</keyword>
<dbReference type="Proteomes" id="UP000199215">
    <property type="component" value="Unassembled WGS sequence"/>
</dbReference>
<dbReference type="Pfam" id="PF18547">
    <property type="entry name" value="HalOD2"/>
    <property type="match status" value="1"/>
</dbReference>